<proteinExistence type="predicted"/>
<organism evidence="1 2">
    <name type="scientific">Acidisoma silvae</name>
    <dbReference type="NCBI Taxonomy" id="2802396"/>
    <lineage>
        <taxon>Bacteria</taxon>
        <taxon>Pseudomonadati</taxon>
        <taxon>Pseudomonadota</taxon>
        <taxon>Alphaproteobacteria</taxon>
        <taxon>Acetobacterales</taxon>
        <taxon>Acidocellaceae</taxon>
        <taxon>Acidisoma</taxon>
    </lineage>
</organism>
<accession>A0A963YNA6</accession>
<reference evidence="1" key="1">
    <citation type="journal article" date="2021" name="Microorganisms">
        <title>Acidisoma silvae sp. nov. and Acidisomacellulosilytica sp. nov., Two Acidophilic Bacteria Isolated from Decaying Wood, Hydrolyzing Cellulose and Producing Poly-3-hydroxybutyrate.</title>
        <authorList>
            <person name="Mieszkin S."/>
            <person name="Pouder E."/>
            <person name="Uroz S."/>
            <person name="Simon-Colin C."/>
            <person name="Alain K."/>
        </authorList>
    </citation>
    <scope>NUCLEOTIDE SEQUENCE</scope>
    <source>
        <strain evidence="1">HW T2.11</strain>
    </source>
</reference>
<evidence type="ECO:0000313" key="1">
    <source>
        <dbReference type="EMBL" id="MCB8873654.1"/>
    </source>
</evidence>
<dbReference type="InterPro" id="IPR000600">
    <property type="entry name" value="ROK"/>
</dbReference>
<evidence type="ECO:0000313" key="2">
    <source>
        <dbReference type="Proteomes" id="UP000708298"/>
    </source>
</evidence>
<dbReference type="PANTHER" id="PTHR18964">
    <property type="entry name" value="ROK (REPRESSOR, ORF, KINASE) FAMILY"/>
    <property type="match status" value="1"/>
</dbReference>
<protein>
    <submittedName>
        <fullName evidence="1">ROK family protein</fullName>
    </submittedName>
</protein>
<gene>
    <name evidence="1" type="ORF">ASILVAE211_00560</name>
</gene>
<dbReference type="GO" id="GO:0004396">
    <property type="term" value="F:hexokinase activity"/>
    <property type="evidence" value="ECO:0007669"/>
    <property type="project" value="TreeGrafter"/>
</dbReference>
<dbReference type="Gene3D" id="3.30.420.40">
    <property type="match status" value="2"/>
</dbReference>
<dbReference type="RefSeq" id="WP_227319342.1">
    <property type="nucleotide sequence ID" value="NZ_JAESVB010000001.1"/>
</dbReference>
<dbReference type="AlphaFoldDB" id="A0A963YNA6"/>
<dbReference type="CDD" id="cd24066">
    <property type="entry name" value="ASKHA_NBD_ROK_EcFRK-like"/>
    <property type="match status" value="1"/>
</dbReference>
<dbReference type="PANTHER" id="PTHR18964:SF174">
    <property type="entry name" value="D-ALLOSE KINASE-RELATED"/>
    <property type="match status" value="1"/>
</dbReference>
<name>A0A963YNA6_9PROT</name>
<dbReference type="SUPFAM" id="SSF53067">
    <property type="entry name" value="Actin-like ATPase domain"/>
    <property type="match status" value="1"/>
</dbReference>
<dbReference type="Proteomes" id="UP000708298">
    <property type="component" value="Unassembled WGS sequence"/>
</dbReference>
<dbReference type="EMBL" id="JAESVB010000001">
    <property type="protein sequence ID" value="MCB8873654.1"/>
    <property type="molecule type" value="Genomic_DNA"/>
</dbReference>
<keyword evidence="2" id="KW-1185">Reference proteome</keyword>
<reference evidence="1" key="2">
    <citation type="submission" date="2021-01" db="EMBL/GenBank/DDBJ databases">
        <authorList>
            <person name="Mieszkin S."/>
            <person name="Pouder E."/>
            <person name="Alain K."/>
        </authorList>
    </citation>
    <scope>NUCLEOTIDE SEQUENCE</scope>
    <source>
        <strain evidence="1">HW T2.11</strain>
    </source>
</reference>
<comment type="caution">
    <text evidence="1">The sequence shown here is derived from an EMBL/GenBank/DDBJ whole genome shotgun (WGS) entry which is preliminary data.</text>
</comment>
<dbReference type="Pfam" id="PF00480">
    <property type="entry name" value="ROK"/>
    <property type="match status" value="1"/>
</dbReference>
<sequence length="304" mass="32291">MAMLIGIDWGGTKIEGIAMTPDGAEIARLRAETPRHDYDGCLTLIASLVKRLEAAAGGTGTLGIGIPGSLEPKSRLGKGASSTWLLGRPVEADLKRVLGREIRVENDADCLAASEAVDGAGAGFNVVFAVILGTGAGAGIAVGGRAHHGPNNSAGEWGHNPLPMPNLTELPGTPCYCGKHGCMETWVSGRAFRTDYLRHAPPDIDPDTITSPGIIEAMRRGDRLSGLIWQRYVDRVARGLSLVVNALDPDIFVMGGGMSNVDELYRDLPPVLARYTFSTVFDTPIRRAKHGDSSGVRGAAWLWR</sequence>
<dbReference type="InterPro" id="IPR043129">
    <property type="entry name" value="ATPase_NBD"/>
</dbReference>